<dbReference type="PANTHER" id="PTHR37299">
    <property type="entry name" value="TRANSCRIPTIONAL REGULATOR-RELATED"/>
    <property type="match status" value="1"/>
</dbReference>
<evidence type="ECO:0000313" key="2">
    <source>
        <dbReference type="EMBL" id="EEG54863.1"/>
    </source>
</evidence>
<evidence type="ECO:0000313" key="3">
    <source>
        <dbReference type="Proteomes" id="UP000004756"/>
    </source>
</evidence>
<dbReference type="SMART" id="SM00850">
    <property type="entry name" value="LytTR"/>
    <property type="match status" value="1"/>
</dbReference>
<evidence type="ECO:0000259" key="1">
    <source>
        <dbReference type="PROSITE" id="PS50930"/>
    </source>
</evidence>
<dbReference type="AlphaFoldDB" id="C0D1C5"/>
<keyword evidence="3" id="KW-1185">Reference proteome</keyword>
<proteinExistence type="predicted"/>
<dbReference type="Pfam" id="PF04397">
    <property type="entry name" value="LytTR"/>
    <property type="match status" value="1"/>
</dbReference>
<gene>
    <name evidence="2" type="ORF">CLOSTASPAR_03063</name>
</gene>
<keyword evidence="2" id="KW-0238">DNA-binding</keyword>
<name>C0D1C5_9FIRM</name>
<dbReference type="PANTHER" id="PTHR37299:SF1">
    <property type="entry name" value="STAGE 0 SPORULATION PROTEIN A HOMOLOG"/>
    <property type="match status" value="1"/>
</dbReference>
<dbReference type="InterPro" id="IPR046947">
    <property type="entry name" value="LytR-like"/>
</dbReference>
<dbReference type="HOGENOM" id="CLU_1800441_0_0_9"/>
<dbReference type="PROSITE" id="PS50930">
    <property type="entry name" value="HTH_LYTTR"/>
    <property type="match status" value="1"/>
</dbReference>
<feature type="non-terminal residue" evidence="2">
    <location>
        <position position="1"/>
    </location>
</feature>
<dbReference type="GO" id="GO:0000156">
    <property type="term" value="F:phosphorelay response regulator activity"/>
    <property type="evidence" value="ECO:0007669"/>
    <property type="project" value="InterPro"/>
</dbReference>
<dbReference type="InterPro" id="IPR007492">
    <property type="entry name" value="LytTR_DNA-bd_dom"/>
</dbReference>
<accession>C0D1C5</accession>
<dbReference type="EMBL" id="ACCJ01000213">
    <property type="protein sequence ID" value="EEG54863.1"/>
    <property type="molecule type" value="Genomic_DNA"/>
</dbReference>
<dbReference type="Proteomes" id="UP000004756">
    <property type="component" value="Unassembled WGS sequence"/>
</dbReference>
<feature type="domain" description="HTH LytTR-type" evidence="1">
    <location>
        <begin position="30"/>
        <end position="130"/>
    </location>
</feature>
<dbReference type="RefSeq" id="WP_007712095.1">
    <property type="nucleotide sequence ID" value="NZ_GG657592.1"/>
</dbReference>
<protein>
    <submittedName>
        <fullName evidence="2">LytTr DNA-binding domain protein</fullName>
    </submittedName>
</protein>
<dbReference type="GO" id="GO:0003677">
    <property type="term" value="F:DNA binding"/>
    <property type="evidence" value="ECO:0007669"/>
    <property type="project" value="UniProtKB-KW"/>
</dbReference>
<dbReference type="Gene3D" id="2.40.50.1020">
    <property type="entry name" value="LytTr DNA-binding domain"/>
    <property type="match status" value="1"/>
</dbReference>
<sequence>DYLLKPIGYDRFCRAMEYAHRELENTGRYIEVKVSRIMVKILLDDICYADYSNHYIQIHTPQRMYRTYMRFEDFSKLLLCYPRFLCCYRNCIINMDRVVEMEKNEFLLATGDRIPISRSMRLAIHQQYADYQFKHLHDGISDG</sequence>
<organism evidence="2 3">
    <name type="scientific">[Clostridium] asparagiforme DSM 15981</name>
    <dbReference type="NCBI Taxonomy" id="518636"/>
    <lineage>
        <taxon>Bacteria</taxon>
        <taxon>Bacillati</taxon>
        <taxon>Bacillota</taxon>
        <taxon>Clostridia</taxon>
        <taxon>Lachnospirales</taxon>
        <taxon>Lachnospiraceae</taxon>
        <taxon>Enterocloster</taxon>
    </lineage>
</organism>
<comment type="caution">
    <text evidence="2">The sequence shown here is derived from an EMBL/GenBank/DDBJ whole genome shotgun (WGS) entry which is preliminary data.</text>
</comment>
<reference evidence="2 3" key="1">
    <citation type="submission" date="2009-02" db="EMBL/GenBank/DDBJ databases">
        <title>Draft genome sequence of Clostridium asparagiforme (DSM 15981).</title>
        <authorList>
            <person name="Sudarsanam P."/>
            <person name="Ley R."/>
            <person name="Guruge J."/>
            <person name="Turnbaugh P.J."/>
            <person name="Mahowald M."/>
            <person name="Liep D."/>
            <person name="Gordon J."/>
        </authorList>
    </citation>
    <scope>NUCLEOTIDE SEQUENCE [LARGE SCALE GENOMIC DNA]</scope>
    <source>
        <strain evidence="2 3">DSM 15981</strain>
    </source>
</reference>